<evidence type="ECO:0000256" key="1">
    <source>
        <dbReference type="SAM" id="MobiDB-lite"/>
    </source>
</evidence>
<feature type="transmembrane region" description="Helical" evidence="2">
    <location>
        <begin position="264"/>
        <end position="286"/>
    </location>
</feature>
<evidence type="ECO:0000313" key="3">
    <source>
        <dbReference type="EMBL" id="CAE0373762.1"/>
    </source>
</evidence>
<feature type="transmembrane region" description="Helical" evidence="2">
    <location>
        <begin position="67"/>
        <end position="88"/>
    </location>
</feature>
<keyword evidence="2" id="KW-0812">Transmembrane</keyword>
<evidence type="ECO:0000256" key="2">
    <source>
        <dbReference type="SAM" id="Phobius"/>
    </source>
</evidence>
<accession>A0A7S3K3G5</accession>
<protein>
    <recommendedName>
        <fullName evidence="4">Transmembrane protein</fullName>
    </recommendedName>
</protein>
<feature type="region of interest" description="Disordered" evidence="1">
    <location>
        <begin position="482"/>
        <end position="525"/>
    </location>
</feature>
<feature type="transmembrane region" description="Helical" evidence="2">
    <location>
        <begin position="130"/>
        <end position="151"/>
    </location>
</feature>
<feature type="transmembrane region" description="Helical" evidence="2">
    <location>
        <begin position="348"/>
        <end position="368"/>
    </location>
</feature>
<gene>
    <name evidence="3" type="ORF">ALAG00032_LOCUS14564</name>
</gene>
<dbReference type="EMBL" id="HBIJ01022339">
    <property type="protein sequence ID" value="CAE0373762.1"/>
    <property type="molecule type" value="Transcribed_RNA"/>
</dbReference>
<keyword evidence="2" id="KW-1133">Transmembrane helix</keyword>
<feature type="compositionally biased region" description="Polar residues" evidence="1">
    <location>
        <begin position="482"/>
        <end position="494"/>
    </location>
</feature>
<name>A0A7S3K3G5_9STRA</name>
<reference evidence="3" key="1">
    <citation type="submission" date="2021-01" db="EMBL/GenBank/DDBJ databases">
        <authorList>
            <person name="Corre E."/>
            <person name="Pelletier E."/>
            <person name="Niang G."/>
            <person name="Scheremetjew M."/>
            <person name="Finn R."/>
            <person name="Kale V."/>
            <person name="Holt S."/>
            <person name="Cochrane G."/>
            <person name="Meng A."/>
            <person name="Brown T."/>
            <person name="Cohen L."/>
        </authorList>
    </citation>
    <scope>NUCLEOTIDE SEQUENCE</scope>
    <source>
        <strain evidence="3">CCMP1510</strain>
    </source>
</reference>
<feature type="compositionally biased region" description="Polar residues" evidence="1">
    <location>
        <begin position="441"/>
        <end position="468"/>
    </location>
</feature>
<evidence type="ECO:0008006" key="4">
    <source>
        <dbReference type="Google" id="ProtNLM"/>
    </source>
</evidence>
<feature type="transmembrane region" description="Helical" evidence="2">
    <location>
        <begin position="306"/>
        <end position="328"/>
    </location>
</feature>
<proteinExistence type="predicted"/>
<dbReference type="AlphaFoldDB" id="A0A7S3K3G5"/>
<organism evidence="3">
    <name type="scientific">Aureoumbra lagunensis</name>
    <dbReference type="NCBI Taxonomy" id="44058"/>
    <lineage>
        <taxon>Eukaryota</taxon>
        <taxon>Sar</taxon>
        <taxon>Stramenopiles</taxon>
        <taxon>Ochrophyta</taxon>
        <taxon>Pelagophyceae</taxon>
        <taxon>Pelagomonadales</taxon>
        <taxon>Aureoumbra</taxon>
    </lineage>
</organism>
<sequence>MRSVNERRRLSRLPRRSVGGVQQTNDATNDLVWMVTHCLQLVNDLHILGGILVALKAGGLLKGKWNWIFVPFFIGSIVALATQALIFWRASSLKLHRNTALSQYGTSTVLGNNERRNVIHDDALPLLRRGIVITGVSVPVLIVWIAAQARALESVRLKNKNRIISSRRGQQAVACILALQTCALLSSLILKGRRLEETAASEIISAIDEENQQLLNKCCRVRPSGALSATFQILIWIFLIGIEIHLASQTNSVNLMFSSNKDTWAFLMFPLWIAGILFFISLALVLKRYLYRRYRLEKRQIICIFLYMLSTLCLGFSAFTSLGTPFASRSARRLWRSHCNKEYLCQSAPAFVAAIAIAAAGIAFHLALTQNALQICKSRGHCTPLPLAKTREGFWAPSGAGESFWFLLGSFERTVPERRSLLCCGDSRCDDNYRSTEDDVISSNGEKSRSSLCTEKQNGSSTKTSSALPIFNKTDSATTYDASLNSYDNDTKQSLPPAPQPSFSSDDEQRRSLLYAPPRFARRNR</sequence>
<feature type="region of interest" description="Disordered" evidence="1">
    <location>
        <begin position="435"/>
        <end position="468"/>
    </location>
</feature>
<feature type="transmembrane region" description="Helical" evidence="2">
    <location>
        <begin position="225"/>
        <end position="244"/>
    </location>
</feature>
<keyword evidence="2" id="KW-0472">Membrane</keyword>